<keyword evidence="3" id="KW-1185">Reference proteome</keyword>
<proteinExistence type="predicted"/>
<evidence type="ECO:0000313" key="3">
    <source>
        <dbReference type="Proteomes" id="UP000770015"/>
    </source>
</evidence>
<feature type="signal peptide" evidence="1">
    <location>
        <begin position="1"/>
        <end position="29"/>
    </location>
</feature>
<dbReference type="AlphaFoldDB" id="A0A9P8V3X0"/>
<accession>A0A9P8V3X0</accession>
<feature type="chain" id="PRO_5040378201" description="Biotin-protein ligase N-terminal domain-containing protein" evidence="1">
    <location>
        <begin position="30"/>
        <end position="273"/>
    </location>
</feature>
<evidence type="ECO:0000256" key="1">
    <source>
        <dbReference type="SAM" id="SignalP"/>
    </source>
</evidence>
<keyword evidence="1" id="KW-0732">Signal</keyword>
<evidence type="ECO:0008006" key="4">
    <source>
        <dbReference type="Google" id="ProtNLM"/>
    </source>
</evidence>
<evidence type="ECO:0000313" key="2">
    <source>
        <dbReference type="EMBL" id="KAH6669716.1"/>
    </source>
</evidence>
<gene>
    <name evidence="2" type="ORF">F5X68DRAFT_236413</name>
</gene>
<dbReference type="OrthoDB" id="10250105at2759"/>
<dbReference type="Proteomes" id="UP000770015">
    <property type="component" value="Unassembled WGS sequence"/>
</dbReference>
<dbReference type="SUPFAM" id="SSF52317">
    <property type="entry name" value="Class I glutamine amidotransferase-like"/>
    <property type="match status" value="2"/>
</dbReference>
<sequence length="273" mass="29435">MSASTSSFISLRNILLATVAILSSTVMSAENTRPQALVYRGPTSCDGCPESVGDLLTSSPWHFQVTYVGPGEKVKVTKETLSKVRVFAHGGGPDVAEAWNAVKGFATPLKTFISSGGIYMGFCLGAYLAGNSDDYPGFDILPHGVSVDSEIKQKDAEITNDEDTVIQLDWKFQTGKVEENLWAYFQEGAVMKGLNGYFNNGGQGRIIANYSMNDNVAASVTPYGKGWVGIVGPHPEADKSWYTMKHISNPDGYSFDMGFDFINATLNAGMPLP</sequence>
<dbReference type="InterPro" id="IPR029062">
    <property type="entry name" value="Class_I_gatase-like"/>
</dbReference>
<dbReference type="Gene3D" id="3.40.50.880">
    <property type="match status" value="1"/>
</dbReference>
<protein>
    <recommendedName>
        <fullName evidence="4">Biotin-protein ligase N-terminal domain-containing protein</fullName>
    </recommendedName>
</protein>
<dbReference type="EMBL" id="JAGSXJ010000031">
    <property type="protein sequence ID" value="KAH6669716.1"/>
    <property type="molecule type" value="Genomic_DNA"/>
</dbReference>
<name>A0A9P8V3X0_9PEZI</name>
<organism evidence="2 3">
    <name type="scientific">Plectosphaerella plurivora</name>
    <dbReference type="NCBI Taxonomy" id="936078"/>
    <lineage>
        <taxon>Eukaryota</taxon>
        <taxon>Fungi</taxon>
        <taxon>Dikarya</taxon>
        <taxon>Ascomycota</taxon>
        <taxon>Pezizomycotina</taxon>
        <taxon>Sordariomycetes</taxon>
        <taxon>Hypocreomycetidae</taxon>
        <taxon>Glomerellales</taxon>
        <taxon>Plectosphaerellaceae</taxon>
        <taxon>Plectosphaerella</taxon>
    </lineage>
</organism>
<reference evidence="2" key="1">
    <citation type="journal article" date="2021" name="Nat. Commun.">
        <title>Genetic determinants of endophytism in the Arabidopsis root mycobiome.</title>
        <authorList>
            <person name="Mesny F."/>
            <person name="Miyauchi S."/>
            <person name="Thiergart T."/>
            <person name="Pickel B."/>
            <person name="Atanasova L."/>
            <person name="Karlsson M."/>
            <person name="Huettel B."/>
            <person name="Barry K.W."/>
            <person name="Haridas S."/>
            <person name="Chen C."/>
            <person name="Bauer D."/>
            <person name="Andreopoulos W."/>
            <person name="Pangilinan J."/>
            <person name="LaButti K."/>
            <person name="Riley R."/>
            <person name="Lipzen A."/>
            <person name="Clum A."/>
            <person name="Drula E."/>
            <person name="Henrissat B."/>
            <person name="Kohler A."/>
            <person name="Grigoriev I.V."/>
            <person name="Martin F.M."/>
            <person name="Hacquard S."/>
        </authorList>
    </citation>
    <scope>NUCLEOTIDE SEQUENCE</scope>
    <source>
        <strain evidence="2">MPI-SDFR-AT-0117</strain>
    </source>
</reference>
<comment type="caution">
    <text evidence="2">The sequence shown here is derived from an EMBL/GenBank/DDBJ whole genome shotgun (WGS) entry which is preliminary data.</text>
</comment>